<name>A0A0R3KXQ1_9BRAD</name>
<reference evidence="2 3" key="1">
    <citation type="submission" date="2014-03" db="EMBL/GenBank/DDBJ databases">
        <title>Bradyrhizobium valentinum sp. nov., isolated from effective nodules of Lupinus mariae-josephae, a lupine endemic of basic-lime soils in Eastern Spain.</title>
        <authorList>
            <person name="Duran D."/>
            <person name="Rey L."/>
            <person name="Navarro A."/>
            <person name="Busquets A."/>
            <person name="Imperial J."/>
            <person name="Ruiz-Argueso T."/>
        </authorList>
    </citation>
    <scope>NUCLEOTIDE SEQUENCE [LARGE SCALE GENOMIC DNA]</scope>
    <source>
        <strain evidence="2 3">LmjM3</strain>
    </source>
</reference>
<dbReference type="SUPFAM" id="SSF56601">
    <property type="entry name" value="beta-lactamase/transpeptidase-like"/>
    <property type="match status" value="1"/>
</dbReference>
<dbReference type="InterPro" id="IPR050789">
    <property type="entry name" value="Diverse_Enzym_Activities"/>
</dbReference>
<dbReference type="Gene3D" id="3.40.710.10">
    <property type="entry name" value="DD-peptidase/beta-lactamase superfamily"/>
    <property type="match status" value="1"/>
</dbReference>
<protein>
    <submittedName>
        <fullName evidence="2">Serine hydrolase</fullName>
    </submittedName>
</protein>
<gene>
    <name evidence="2" type="ORF">CP49_30045</name>
</gene>
<dbReference type="GO" id="GO:0016787">
    <property type="term" value="F:hydrolase activity"/>
    <property type="evidence" value="ECO:0007669"/>
    <property type="project" value="UniProtKB-KW"/>
</dbReference>
<dbReference type="InterPro" id="IPR001466">
    <property type="entry name" value="Beta-lactam-related"/>
</dbReference>
<dbReference type="InterPro" id="IPR012338">
    <property type="entry name" value="Beta-lactam/transpept-like"/>
</dbReference>
<evidence type="ECO:0000313" key="2">
    <source>
        <dbReference type="EMBL" id="KRQ95119.1"/>
    </source>
</evidence>
<organism evidence="2 3">
    <name type="scientific">Bradyrhizobium valentinum</name>
    <dbReference type="NCBI Taxonomy" id="1518501"/>
    <lineage>
        <taxon>Bacteria</taxon>
        <taxon>Pseudomonadati</taxon>
        <taxon>Pseudomonadota</taxon>
        <taxon>Alphaproteobacteria</taxon>
        <taxon>Hyphomicrobiales</taxon>
        <taxon>Nitrobacteraceae</taxon>
        <taxon>Bradyrhizobium</taxon>
    </lineage>
</organism>
<dbReference type="STRING" id="1518501.CQ10_28995"/>
<keyword evidence="3" id="KW-1185">Reference proteome</keyword>
<proteinExistence type="predicted"/>
<dbReference type="PANTHER" id="PTHR43283">
    <property type="entry name" value="BETA-LACTAMASE-RELATED"/>
    <property type="match status" value="1"/>
</dbReference>
<dbReference type="AlphaFoldDB" id="A0A0R3KXQ1"/>
<comment type="caution">
    <text evidence="2">The sequence shown here is derived from an EMBL/GenBank/DDBJ whole genome shotgun (WGS) entry which is preliminary data.</text>
</comment>
<dbReference type="Pfam" id="PF00144">
    <property type="entry name" value="Beta-lactamase"/>
    <property type="match status" value="1"/>
</dbReference>
<evidence type="ECO:0000259" key="1">
    <source>
        <dbReference type="Pfam" id="PF00144"/>
    </source>
</evidence>
<dbReference type="Proteomes" id="UP000051913">
    <property type="component" value="Unassembled WGS sequence"/>
</dbReference>
<dbReference type="PANTHER" id="PTHR43283:SF3">
    <property type="entry name" value="BETA-LACTAMASE FAMILY PROTEIN (AFU_ORTHOLOGUE AFUA_5G07500)"/>
    <property type="match status" value="1"/>
</dbReference>
<accession>A0A0R3KXQ1</accession>
<evidence type="ECO:0000313" key="3">
    <source>
        <dbReference type="Proteomes" id="UP000051913"/>
    </source>
</evidence>
<feature type="domain" description="Beta-lactamase-related" evidence="1">
    <location>
        <begin position="38"/>
        <end position="399"/>
    </location>
</feature>
<dbReference type="EMBL" id="LLXX01000206">
    <property type="protein sequence ID" value="KRQ95119.1"/>
    <property type="molecule type" value="Genomic_DNA"/>
</dbReference>
<keyword evidence="2" id="KW-0378">Hydrolase</keyword>
<dbReference type="OrthoDB" id="9808046at2"/>
<sequence>MVVGVTFPYAANAQAQLAQAGEDVAQGMSRERLDRIAGVMKQEVANGTFSGTVTLIARRGELVHFEANGFQDAAKTKPMAKDSIFRMASMTKPIVTVAAMMLVEQGVFKINDPIARYLPELKDLKVEVSRTNGDGTTTTEDLPANRAVTIQDLMRHTSGFFYGGAMKSKRLKDAYEQANIEAGEQDITGDEMLKRLGQIPLAYQPGTNFLYSISVDVLGLLVERATKKPLDVVLQEMVIGPLGMKDTAFWVPGEKASRLAEVLDSDPLKKLSLRFCRTESEIKMSYLKGGAGMCGTAEDYFKFLQMILNGGEYEGKRYLSKKTVEFMLQNHLVGMGGSTEASTGPGYGFGLGFAVRLQDGFGWSPGSKGDAMWGGIFGTSFTLDPKEKLLAIQLTQGATARLQSRHLFKNLVYGAMVE</sequence>